<dbReference type="STRING" id="1515612.SKP52_15430"/>
<feature type="transmembrane region" description="Helical" evidence="7">
    <location>
        <begin position="20"/>
        <end position="43"/>
    </location>
</feature>
<reference evidence="10 11" key="1">
    <citation type="journal article" date="2015" name="Int. J. Syst. Evol. Microbiol.">
        <title>Description of Sphingopyxis fribergensis sp. nov. - a soil bacterium with the ability to degrade styrene and phenylacetic acid.</title>
        <authorList>
            <person name="Oelschlagel M."/>
            <person name="Ruckert C."/>
            <person name="Kalinowski J."/>
            <person name="Schmidt G."/>
            <person name="Schlomann M."/>
            <person name="Tischler D."/>
        </authorList>
    </citation>
    <scope>NUCLEOTIDE SEQUENCE [LARGE SCALE GENOMIC DNA]</scope>
    <source>
        <strain evidence="10 11">Kp5.2</strain>
    </source>
</reference>
<keyword evidence="2" id="KW-1003">Cell membrane</keyword>
<proteinExistence type="inferred from homology"/>
<evidence type="ECO:0000313" key="10">
    <source>
        <dbReference type="EMBL" id="AJA09965.1"/>
    </source>
</evidence>
<feature type="transmembrane region" description="Helical" evidence="7">
    <location>
        <begin position="331"/>
        <end position="354"/>
    </location>
</feature>
<keyword evidence="5 7" id="KW-0472">Membrane</keyword>
<dbReference type="InterPro" id="IPR003838">
    <property type="entry name" value="ABC3_permease_C"/>
</dbReference>
<evidence type="ECO:0000256" key="6">
    <source>
        <dbReference type="ARBA" id="ARBA00038076"/>
    </source>
</evidence>
<evidence type="ECO:0000256" key="4">
    <source>
        <dbReference type="ARBA" id="ARBA00022989"/>
    </source>
</evidence>
<evidence type="ECO:0000259" key="8">
    <source>
        <dbReference type="Pfam" id="PF02687"/>
    </source>
</evidence>
<feature type="domain" description="MacB-like periplasmic core" evidence="9">
    <location>
        <begin position="23"/>
        <end position="240"/>
    </location>
</feature>
<sequence length="402" mass="42676">MLGMFGATLLLAFREIRRHLLRSFLTTLGIIIGVAAVITMVTLGNGVTASIQSQISSLGSNVLIVFPVRGDRGAPRPFKQDDIDAVRSQIAGVEDVSGSVSSSATAFHNGQSWQTSVQGVENAFLRARSVEVEEGRPFSNEEESAGKSVCLIGPKVRQAIFVAGASPLGAKVRLDNVSCTVVGLLKERGEGGGPDQDSDNVVMMPLKTVQRRFTGNDDLQYFVIKYDGAYASTTIQASLVALLRERRLLQGTAANDFNVVDTAQVNQALGAATGALTAMVAVIAGISLLVGGIGIMNIMLVSVTERTREIGIRLAIGALAREVQLQFLTEAVVLCCFGGVVGIALAFLLSWGMAGVIDVPFLFNPLVNALSFLFSALMGITFGFYPARRASKLDPIDALRHE</sequence>
<dbReference type="InterPro" id="IPR025857">
    <property type="entry name" value="MacB_PCD"/>
</dbReference>
<dbReference type="InterPro" id="IPR050250">
    <property type="entry name" value="Macrolide_Exporter_MacB"/>
</dbReference>
<keyword evidence="11" id="KW-1185">Reference proteome</keyword>
<keyword evidence="3 7" id="KW-0812">Transmembrane</keyword>
<gene>
    <name evidence="10" type="ORF">SKP52_15430</name>
</gene>
<protein>
    <recommendedName>
        <fullName evidence="12">Multidrug ABC transporter substrate-binding protein</fullName>
    </recommendedName>
</protein>
<dbReference type="GO" id="GO:0005886">
    <property type="term" value="C:plasma membrane"/>
    <property type="evidence" value="ECO:0007669"/>
    <property type="project" value="UniProtKB-SubCell"/>
</dbReference>
<comment type="subcellular location">
    <subcellularLocation>
        <location evidence="1">Cell membrane</location>
        <topology evidence="1">Multi-pass membrane protein</topology>
    </subcellularLocation>
</comment>
<evidence type="ECO:0000256" key="3">
    <source>
        <dbReference type="ARBA" id="ARBA00022692"/>
    </source>
</evidence>
<comment type="similarity">
    <text evidence="6">Belongs to the ABC-4 integral membrane protein family.</text>
</comment>
<dbReference type="Pfam" id="PF12704">
    <property type="entry name" value="MacB_PCD"/>
    <property type="match status" value="1"/>
</dbReference>
<evidence type="ECO:0000256" key="7">
    <source>
        <dbReference type="SAM" id="Phobius"/>
    </source>
</evidence>
<dbReference type="GO" id="GO:0022857">
    <property type="term" value="F:transmembrane transporter activity"/>
    <property type="evidence" value="ECO:0007669"/>
    <property type="project" value="TreeGrafter"/>
</dbReference>
<evidence type="ECO:0000256" key="1">
    <source>
        <dbReference type="ARBA" id="ARBA00004651"/>
    </source>
</evidence>
<evidence type="ECO:0000256" key="2">
    <source>
        <dbReference type="ARBA" id="ARBA00022475"/>
    </source>
</evidence>
<name>A0A0A7PIY6_9SPHN</name>
<dbReference type="Proteomes" id="UP000030907">
    <property type="component" value="Chromosome"/>
</dbReference>
<dbReference type="KEGG" id="sphk:SKP52_15430"/>
<dbReference type="EMBL" id="CP009122">
    <property type="protein sequence ID" value="AJA09965.1"/>
    <property type="molecule type" value="Genomic_DNA"/>
</dbReference>
<dbReference type="PANTHER" id="PTHR30572">
    <property type="entry name" value="MEMBRANE COMPONENT OF TRANSPORTER-RELATED"/>
    <property type="match status" value="1"/>
</dbReference>
<feature type="transmembrane region" description="Helical" evidence="7">
    <location>
        <begin position="276"/>
        <end position="303"/>
    </location>
</feature>
<feature type="transmembrane region" description="Helical" evidence="7">
    <location>
        <begin position="366"/>
        <end position="385"/>
    </location>
</feature>
<evidence type="ECO:0000313" key="11">
    <source>
        <dbReference type="Proteomes" id="UP000030907"/>
    </source>
</evidence>
<evidence type="ECO:0000259" key="9">
    <source>
        <dbReference type="Pfam" id="PF12704"/>
    </source>
</evidence>
<feature type="domain" description="ABC3 transporter permease C-terminal" evidence="8">
    <location>
        <begin position="282"/>
        <end position="395"/>
    </location>
</feature>
<organism evidence="10 11">
    <name type="scientific">Sphingopyxis fribergensis</name>
    <dbReference type="NCBI Taxonomy" id="1515612"/>
    <lineage>
        <taxon>Bacteria</taxon>
        <taxon>Pseudomonadati</taxon>
        <taxon>Pseudomonadota</taxon>
        <taxon>Alphaproteobacteria</taxon>
        <taxon>Sphingomonadales</taxon>
        <taxon>Sphingomonadaceae</taxon>
        <taxon>Sphingopyxis</taxon>
    </lineage>
</organism>
<evidence type="ECO:0008006" key="12">
    <source>
        <dbReference type="Google" id="ProtNLM"/>
    </source>
</evidence>
<keyword evidence="4 7" id="KW-1133">Transmembrane helix</keyword>
<dbReference type="HOGENOM" id="CLU_000604_8_0_5"/>
<evidence type="ECO:0000256" key="5">
    <source>
        <dbReference type="ARBA" id="ARBA00023136"/>
    </source>
</evidence>
<dbReference type="Pfam" id="PF02687">
    <property type="entry name" value="FtsX"/>
    <property type="match status" value="1"/>
</dbReference>
<dbReference type="AlphaFoldDB" id="A0A0A7PIY6"/>
<accession>A0A0A7PIY6</accession>
<dbReference type="PANTHER" id="PTHR30572:SF4">
    <property type="entry name" value="ABC TRANSPORTER PERMEASE YTRF"/>
    <property type="match status" value="1"/>
</dbReference>